<dbReference type="PANTHER" id="PTHR28255">
    <property type="match status" value="1"/>
</dbReference>
<dbReference type="GO" id="GO:0006620">
    <property type="term" value="P:post-translational protein targeting to endoplasmic reticulum membrane"/>
    <property type="evidence" value="ECO:0007669"/>
    <property type="project" value="TreeGrafter"/>
</dbReference>
<dbReference type="InterPro" id="IPR038084">
    <property type="entry name" value="PduO/GlcC-like_sf"/>
</dbReference>
<dbReference type="InterPro" id="IPR010371">
    <property type="entry name" value="YBR137W-like"/>
</dbReference>
<dbReference type="Pfam" id="PF03928">
    <property type="entry name" value="HbpS-like"/>
    <property type="match status" value="1"/>
</dbReference>
<reference evidence="1" key="1">
    <citation type="submission" date="2023-03" db="EMBL/GenBank/DDBJ databases">
        <title>Massive genome expansion in bonnet fungi (Mycena s.s.) driven by repeated elements and novel gene families across ecological guilds.</title>
        <authorList>
            <consortium name="Lawrence Berkeley National Laboratory"/>
            <person name="Harder C.B."/>
            <person name="Miyauchi S."/>
            <person name="Viragh M."/>
            <person name="Kuo A."/>
            <person name="Thoen E."/>
            <person name="Andreopoulos B."/>
            <person name="Lu D."/>
            <person name="Skrede I."/>
            <person name="Drula E."/>
            <person name="Henrissat B."/>
            <person name="Morin E."/>
            <person name="Kohler A."/>
            <person name="Barry K."/>
            <person name="LaButti K."/>
            <person name="Morin E."/>
            <person name="Salamov A."/>
            <person name="Lipzen A."/>
            <person name="Mereny Z."/>
            <person name="Hegedus B."/>
            <person name="Baldrian P."/>
            <person name="Stursova M."/>
            <person name="Weitz H."/>
            <person name="Taylor A."/>
            <person name="Grigoriev I.V."/>
            <person name="Nagy L.G."/>
            <person name="Martin F."/>
            <person name="Kauserud H."/>
        </authorList>
    </citation>
    <scope>NUCLEOTIDE SEQUENCE</scope>
    <source>
        <strain evidence="1">9284</strain>
    </source>
</reference>
<proteinExistence type="predicted"/>
<dbReference type="PIRSF" id="PIRSF008757">
    <property type="entry name" value="UCP008757"/>
    <property type="match status" value="1"/>
</dbReference>
<dbReference type="GO" id="GO:0072380">
    <property type="term" value="C:TRC complex"/>
    <property type="evidence" value="ECO:0007669"/>
    <property type="project" value="TreeGrafter"/>
</dbReference>
<keyword evidence="2" id="KW-1185">Reference proteome</keyword>
<evidence type="ECO:0000313" key="1">
    <source>
        <dbReference type="EMBL" id="KAJ7634687.1"/>
    </source>
</evidence>
<evidence type="ECO:0000313" key="2">
    <source>
        <dbReference type="Proteomes" id="UP001221142"/>
    </source>
</evidence>
<accession>A0AAD7FS56</accession>
<dbReference type="EMBL" id="JARKIF010000007">
    <property type="protein sequence ID" value="KAJ7634687.1"/>
    <property type="molecule type" value="Genomic_DNA"/>
</dbReference>
<dbReference type="Proteomes" id="UP001221142">
    <property type="component" value="Unassembled WGS sequence"/>
</dbReference>
<dbReference type="Gene3D" id="3.30.450.150">
    <property type="entry name" value="Haem-degrading domain"/>
    <property type="match status" value="1"/>
</dbReference>
<gene>
    <name evidence="1" type="ORF">FB45DRAFT_909562</name>
</gene>
<dbReference type="SUPFAM" id="SSF143744">
    <property type="entry name" value="GlcG-like"/>
    <property type="match status" value="1"/>
</dbReference>
<comment type="caution">
    <text evidence="1">The sequence shown here is derived from an EMBL/GenBank/DDBJ whole genome shotgun (WGS) entry which is preliminary data.</text>
</comment>
<organism evidence="1 2">
    <name type="scientific">Roridomyces roridus</name>
    <dbReference type="NCBI Taxonomy" id="1738132"/>
    <lineage>
        <taxon>Eukaryota</taxon>
        <taxon>Fungi</taxon>
        <taxon>Dikarya</taxon>
        <taxon>Basidiomycota</taxon>
        <taxon>Agaricomycotina</taxon>
        <taxon>Agaricomycetes</taxon>
        <taxon>Agaricomycetidae</taxon>
        <taxon>Agaricales</taxon>
        <taxon>Marasmiineae</taxon>
        <taxon>Mycenaceae</taxon>
        <taxon>Roridomyces</taxon>
    </lineage>
</organism>
<dbReference type="PANTHER" id="PTHR28255:SF1">
    <property type="entry name" value="UPF0303 PROTEIN YBR137W"/>
    <property type="match status" value="1"/>
</dbReference>
<evidence type="ECO:0008006" key="3">
    <source>
        <dbReference type="Google" id="ProtNLM"/>
    </source>
</evidence>
<name>A0AAD7FS56_9AGAR</name>
<dbReference type="AlphaFoldDB" id="A0AAD7FS56"/>
<sequence length="171" mass="18969">MSELISDPPRDPDAILAVEQSLVFNTFTADTAWELGNAIRSRLLDFKTPSVVNITLANSDQLLFHTATRPGTHPDNDQWVARKRRTVLRWGCSSWYMHNKNQGGNEAFFAAKYALGDAAGQYAIHGGGFPVRVKGVESVVGVIVVSGLKQEWDHQVIVETVEKYLKDQGSR</sequence>
<protein>
    <recommendedName>
        <fullName evidence="3">DUF967 domain protein</fullName>
    </recommendedName>
</protein>
<dbReference type="InterPro" id="IPR005624">
    <property type="entry name" value="PduO/GlcC-like"/>
</dbReference>